<dbReference type="Gene3D" id="2.30.110.10">
    <property type="entry name" value="Electron Transport, Fmn-binding Protein, Chain A"/>
    <property type="match status" value="1"/>
</dbReference>
<accession>A0ABS4TUE4</accession>
<proteinExistence type="predicted"/>
<protein>
    <recommendedName>
        <fullName evidence="1">Pyridoxamine 5'-phosphate oxidase N-terminal domain-containing protein</fullName>
    </recommendedName>
</protein>
<evidence type="ECO:0000313" key="2">
    <source>
        <dbReference type="EMBL" id="MBP2328019.1"/>
    </source>
</evidence>
<keyword evidence="3" id="KW-1185">Reference proteome</keyword>
<dbReference type="EMBL" id="JAGINW010000001">
    <property type="protein sequence ID" value="MBP2328019.1"/>
    <property type="molecule type" value="Genomic_DNA"/>
</dbReference>
<evidence type="ECO:0000259" key="1">
    <source>
        <dbReference type="Pfam" id="PF01243"/>
    </source>
</evidence>
<dbReference type="InterPro" id="IPR011576">
    <property type="entry name" value="Pyridox_Oxase_N"/>
</dbReference>
<dbReference type="RefSeq" id="WP_209645099.1">
    <property type="nucleotide sequence ID" value="NZ_JAGINW010000001.1"/>
</dbReference>
<dbReference type="InterPro" id="IPR012349">
    <property type="entry name" value="Split_barrel_FMN-bd"/>
</dbReference>
<reference evidence="2 3" key="1">
    <citation type="submission" date="2021-03" db="EMBL/GenBank/DDBJ databases">
        <title>Sequencing the genomes of 1000 actinobacteria strains.</title>
        <authorList>
            <person name="Klenk H.-P."/>
        </authorList>
    </citation>
    <scope>NUCLEOTIDE SEQUENCE [LARGE SCALE GENOMIC DNA]</scope>
    <source>
        <strain evidence="2 3">DSM 46670</strain>
    </source>
</reference>
<name>A0ABS4TUE4_9PSEU</name>
<dbReference type="Proteomes" id="UP001519332">
    <property type="component" value="Unassembled WGS sequence"/>
</dbReference>
<evidence type="ECO:0000313" key="3">
    <source>
        <dbReference type="Proteomes" id="UP001519332"/>
    </source>
</evidence>
<gene>
    <name evidence="2" type="ORF">JOF56_008404</name>
</gene>
<sequence length="307" mass="33954">MTLRGWWYSFRVSLIDSDLAAIIRAYRTCEFATLAKDGTPMAWPVSPLLRADGTFTLTTSVGFPQKAFNIRRDGRVALLFSEPHGSGLAQSEQVLVRATATCPDEIVTTPGDLAEYWSMLFQRQPSSRAYLNRLMRPVVDWYFMRLVITIAPTQVITHPPVAQAQPIPGCDLPGSAVLSGFPSAVLSARDPEGAPVLARVHPQPGMTGYHVDIPDDITVTSGPASLLVHRHDDKLANLRFALVRGSLADIDGQWQLTPTQVVDPASSALRTLRRTQRSTREYLRRRNLPRPRIDWAEFAAVASAAKR</sequence>
<feature type="domain" description="Pyridoxamine 5'-phosphate oxidase N-terminal" evidence="1">
    <location>
        <begin position="18"/>
        <end position="155"/>
    </location>
</feature>
<organism evidence="2 3">
    <name type="scientific">Kibdelosporangium banguiense</name>
    <dbReference type="NCBI Taxonomy" id="1365924"/>
    <lineage>
        <taxon>Bacteria</taxon>
        <taxon>Bacillati</taxon>
        <taxon>Actinomycetota</taxon>
        <taxon>Actinomycetes</taxon>
        <taxon>Pseudonocardiales</taxon>
        <taxon>Pseudonocardiaceae</taxon>
        <taxon>Kibdelosporangium</taxon>
    </lineage>
</organism>
<comment type="caution">
    <text evidence="2">The sequence shown here is derived from an EMBL/GenBank/DDBJ whole genome shotgun (WGS) entry which is preliminary data.</text>
</comment>
<dbReference type="SUPFAM" id="SSF50475">
    <property type="entry name" value="FMN-binding split barrel"/>
    <property type="match status" value="1"/>
</dbReference>
<dbReference type="Pfam" id="PF01243">
    <property type="entry name" value="PNPOx_N"/>
    <property type="match status" value="1"/>
</dbReference>